<dbReference type="Proteomes" id="UP000001732">
    <property type="component" value="Chromosome"/>
</dbReference>
<dbReference type="InterPro" id="IPR009825">
    <property type="entry name" value="ECF_substrate-spec-like"/>
</dbReference>
<dbReference type="Pfam" id="PF07155">
    <property type="entry name" value="ECF-ribofla_trS"/>
    <property type="match status" value="1"/>
</dbReference>
<dbReference type="PANTHER" id="PTHR37815">
    <property type="entry name" value="UPF0397 PROTEIN BC_2624-RELATED"/>
    <property type="match status" value="1"/>
</dbReference>
<dbReference type="OrthoDB" id="411368at2"/>
<feature type="transmembrane region" description="Helical" evidence="1">
    <location>
        <begin position="12"/>
        <end position="30"/>
    </location>
</feature>
<keyword evidence="1" id="KW-0472">Membrane</keyword>
<accession>B5Y9A3</accession>
<proteinExistence type="predicted"/>
<reference evidence="2 3" key="2">
    <citation type="journal article" date="2014" name="Genome Announc.">
        <title>Complete Genome Sequence of Coprothermobacter proteolyticus DSM 5265.</title>
        <authorList>
            <person name="Alexiev A."/>
            <person name="Coil D.A."/>
            <person name="Badger J.H."/>
            <person name="Enticknap J."/>
            <person name="Ward N."/>
            <person name="Robb F.T."/>
            <person name="Eisen J.A."/>
        </authorList>
    </citation>
    <scope>NUCLEOTIDE SEQUENCE [LARGE SCALE GENOMIC DNA]</scope>
    <source>
        <strain evidence="3">ATCC 35245 / DSM 5265 / OCM 4 / BT</strain>
    </source>
</reference>
<sequence>MNNNNGTREITLTALSAAFVTVATMLIRIPHPLTKGYINIGDAAVIAVAMVLGKRLGWLAGGLGSALADLLGGYAHWAPWTFLIKSAEGYIVSTSDVKAKFDWRWVVGPAVMVLGYFVVEIFMYGTAAALAEIPGNAFQGLVGAIVGPLLGKAFVGALGGANR</sequence>
<reference evidence="3" key="1">
    <citation type="submission" date="2008-08" db="EMBL/GenBank/DDBJ databases">
        <title>The complete genome sequence of Coprothermobacter proteolyticus strain ATCC 5245 / DSM 5265 / BT.</title>
        <authorList>
            <person name="Dodson R.J."/>
            <person name="Durkin A.S."/>
            <person name="Wu M."/>
            <person name="Eisen J."/>
            <person name="Sutton G."/>
        </authorList>
    </citation>
    <scope>NUCLEOTIDE SEQUENCE [LARGE SCALE GENOMIC DNA]</scope>
    <source>
        <strain evidence="3">ATCC 35245 / DSM 5265 / OCM 4 / BT</strain>
    </source>
</reference>
<dbReference type="EMBL" id="CP001145">
    <property type="protein sequence ID" value="ACI17923.1"/>
    <property type="molecule type" value="Genomic_DNA"/>
</dbReference>
<dbReference type="Gene3D" id="1.10.1760.20">
    <property type="match status" value="1"/>
</dbReference>
<feature type="transmembrane region" description="Helical" evidence="1">
    <location>
        <begin position="105"/>
        <end position="125"/>
    </location>
</feature>
<dbReference type="PANTHER" id="PTHR37815:SF3">
    <property type="entry name" value="UPF0397 PROTEIN SPR0429"/>
    <property type="match status" value="1"/>
</dbReference>
<dbReference type="GO" id="GO:0016020">
    <property type="term" value="C:membrane"/>
    <property type="evidence" value="ECO:0007669"/>
    <property type="project" value="InterPro"/>
</dbReference>
<name>B5Y9A3_COPPD</name>
<dbReference type="HOGENOM" id="CLU_084705_1_0_9"/>
<dbReference type="KEGG" id="cpo:COPRO5265_1032"/>
<protein>
    <submittedName>
        <fullName evidence="2">Membrane spanning protein</fullName>
    </submittedName>
</protein>
<feature type="transmembrane region" description="Helical" evidence="1">
    <location>
        <begin position="36"/>
        <end position="53"/>
    </location>
</feature>
<feature type="transmembrane region" description="Helical" evidence="1">
    <location>
        <begin position="137"/>
        <end position="161"/>
    </location>
</feature>
<evidence type="ECO:0000313" key="3">
    <source>
        <dbReference type="Proteomes" id="UP000001732"/>
    </source>
</evidence>
<dbReference type="STRING" id="309798.COPRO5265_1032"/>
<dbReference type="AlphaFoldDB" id="B5Y9A3"/>
<keyword evidence="3" id="KW-1185">Reference proteome</keyword>
<organism evidence="2 3">
    <name type="scientific">Coprothermobacter proteolyticus (strain ATCC 35245 / DSM 5265 / OCM 4 / BT)</name>
    <dbReference type="NCBI Taxonomy" id="309798"/>
    <lineage>
        <taxon>Bacteria</taxon>
        <taxon>Pseudomonadati</taxon>
        <taxon>Coprothermobacterota</taxon>
        <taxon>Coprothermobacteria</taxon>
        <taxon>Coprothermobacterales</taxon>
        <taxon>Coprothermobacteraceae</taxon>
        <taxon>Coprothermobacter</taxon>
    </lineage>
</organism>
<dbReference type="RefSeq" id="WP_012544574.1">
    <property type="nucleotide sequence ID" value="NC_011295.1"/>
</dbReference>
<evidence type="ECO:0000256" key="1">
    <source>
        <dbReference type="SAM" id="Phobius"/>
    </source>
</evidence>
<gene>
    <name evidence="2" type="ordered locus">COPRO5265_1032</name>
</gene>
<dbReference type="eggNOG" id="COG4720">
    <property type="taxonomic scope" value="Bacteria"/>
</dbReference>
<keyword evidence="1" id="KW-1133">Transmembrane helix</keyword>
<keyword evidence="1" id="KW-0812">Transmembrane</keyword>
<evidence type="ECO:0000313" key="2">
    <source>
        <dbReference type="EMBL" id="ACI17923.1"/>
    </source>
</evidence>